<dbReference type="GeneID" id="105552291"/>
<gene>
    <name evidence="14" type="primary">IQCD</name>
</gene>
<feature type="compositionally biased region" description="Basic residues" evidence="13">
    <location>
        <begin position="422"/>
        <end position="431"/>
    </location>
</feature>
<comment type="subcellular location">
    <subcellularLocation>
        <location evidence="2">Cytoplasm</location>
        <location evidence="2">Cytoskeleton</location>
        <location evidence="2">Flagellum axoneme</location>
    </subcellularLocation>
</comment>
<evidence type="ECO:0000313" key="15">
    <source>
        <dbReference type="Proteomes" id="UP000233140"/>
    </source>
</evidence>
<keyword evidence="8" id="KW-0206">Cytoskeleton</keyword>
<organism evidence="14 15">
    <name type="scientific">Mandrillus leucophaeus</name>
    <name type="common">Drill</name>
    <name type="synonym">Papio leucophaeus</name>
    <dbReference type="NCBI Taxonomy" id="9568"/>
    <lineage>
        <taxon>Eukaryota</taxon>
        <taxon>Metazoa</taxon>
        <taxon>Chordata</taxon>
        <taxon>Craniata</taxon>
        <taxon>Vertebrata</taxon>
        <taxon>Euteleostomi</taxon>
        <taxon>Mammalia</taxon>
        <taxon>Eutheria</taxon>
        <taxon>Euarchontoglires</taxon>
        <taxon>Primates</taxon>
        <taxon>Haplorrhini</taxon>
        <taxon>Catarrhini</taxon>
        <taxon>Cercopithecidae</taxon>
        <taxon>Cercopithecinae</taxon>
        <taxon>Mandrillus</taxon>
    </lineage>
</organism>
<evidence type="ECO:0000256" key="10">
    <source>
        <dbReference type="ARBA" id="ARBA00032180"/>
    </source>
</evidence>
<dbReference type="GO" id="GO:0036064">
    <property type="term" value="C:ciliary basal body"/>
    <property type="evidence" value="ECO:0007669"/>
    <property type="project" value="Ensembl"/>
</dbReference>
<evidence type="ECO:0000256" key="4">
    <source>
        <dbReference type="ARBA" id="ARBA00021752"/>
    </source>
</evidence>
<dbReference type="Ensembl" id="ENSMLET00000015250.1">
    <property type="protein sequence ID" value="ENSMLEP00000003259.1"/>
    <property type="gene ID" value="ENSMLEG00000013908.1"/>
</dbReference>
<feature type="coiled-coil region" evidence="12">
    <location>
        <begin position="91"/>
        <end position="125"/>
    </location>
</feature>
<dbReference type="CTD" id="75732"/>
<dbReference type="PROSITE" id="PS50096">
    <property type="entry name" value="IQ"/>
    <property type="match status" value="1"/>
</dbReference>
<feature type="region of interest" description="Disordered" evidence="13">
    <location>
        <begin position="422"/>
        <end position="449"/>
    </location>
</feature>
<keyword evidence="7" id="KW-0969">Cilium</keyword>
<protein>
    <recommendedName>
        <fullName evidence="4">Dynein regulatory complex protein 10</fullName>
    </recommendedName>
    <alternativeName>
        <fullName evidence="10">IQ domain-containing protein D</fullName>
    </alternativeName>
</protein>
<dbReference type="InterPro" id="IPR000048">
    <property type="entry name" value="IQ_motif_EF-hand-BS"/>
</dbReference>
<keyword evidence="5" id="KW-0963">Cytoplasm</keyword>
<dbReference type="PANTHER" id="PTHR31598:SF1">
    <property type="entry name" value="DYNEIN REGULATORY COMPLEX PROTEIN 10"/>
    <property type="match status" value="1"/>
</dbReference>
<dbReference type="KEGG" id="mleu:105552291"/>
<dbReference type="PANTHER" id="PTHR31598">
    <property type="entry name" value="IQ DOMAIN-CONTAINING PROTEIN D"/>
    <property type="match status" value="1"/>
</dbReference>
<proteinExistence type="inferred from homology"/>
<dbReference type="InterPro" id="IPR042815">
    <property type="entry name" value="DRC10"/>
</dbReference>
<dbReference type="SMART" id="SM00015">
    <property type="entry name" value="IQ"/>
    <property type="match status" value="1"/>
</dbReference>
<dbReference type="CDD" id="cd23767">
    <property type="entry name" value="IQCD"/>
    <property type="match status" value="1"/>
</dbReference>
<dbReference type="AlphaFoldDB" id="A0A2K5XIX6"/>
<keyword evidence="15" id="KW-1185">Reference proteome</keyword>
<evidence type="ECO:0000256" key="1">
    <source>
        <dbReference type="ARBA" id="ARBA00003029"/>
    </source>
</evidence>
<evidence type="ECO:0000256" key="7">
    <source>
        <dbReference type="ARBA" id="ARBA00023069"/>
    </source>
</evidence>
<keyword evidence="6" id="KW-0282">Flagellum</keyword>
<comment type="function">
    <text evidence="1">Component of the nexin-dynein regulatory complex (N-DRC), a key regulator of ciliary/flagellar motility which maintains the alignment and integrity of the distal axoneme and regulates microtubule sliding in motile axonemes.</text>
</comment>
<feature type="compositionally biased region" description="Basic and acidic residues" evidence="13">
    <location>
        <begin position="432"/>
        <end position="449"/>
    </location>
</feature>
<evidence type="ECO:0000256" key="5">
    <source>
        <dbReference type="ARBA" id="ARBA00022490"/>
    </source>
</evidence>
<reference evidence="14" key="1">
    <citation type="submission" date="2025-08" db="UniProtKB">
        <authorList>
            <consortium name="Ensembl"/>
        </authorList>
    </citation>
    <scope>IDENTIFICATION</scope>
</reference>
<sequence>MALDILAMAPLYQAPAITRIGPKTDPSKRPADPLKPLVPSRTKLTTIEAKRIMSILDEAINKVELVTLLSHVASNREDVEGVLGEDIMRAVREHEDLCQVLLENVRCLKEKERQLQEQEEAEEEGWLRDRLLSIELQRSSLSPLTQQIKDSTKNVLRLLLSNPQAARLLQMQTQSRSAEAQNFIDSLIELRGFLFEKLVTSPMEARDKAQFIQDINRQNSNNQQIIDTLENELAERMKNRNAEVEKENFVIQELKNHLHQVLKFSENSLLRTKQEAEKQQKADFRASQARVAKIQQEILQLQSQFYNLVMENREAEQALRKKKYKVETEIENWIQKYDTEMGEKQEELEDLEAVHREEKIALEELKRRHKVLVEEFVQIREEREINSKKRMEAEQEMVRMVRAATLIQAFWKGYLVRSLLRSKKKRGKGKAKGKEKGKQKGKEKDKGKK</sequence>
<evidence type="ECO:0000256" key="6">
    <source>
        <dbReference type="ARBA" id="ARBA00022846"/>
    </source>
</evidence>
<dbReference type="GeneTree" id="ENSGT00730000111354"/>
<accession>A0A2K5XIX6</accession>
<dbReference type="Pfam" id="PF00612">
    <property type="entry name" value="IQ"/>
    <property type="match status" value="1"/>
</dbReference>
<evidence type="ECO:0000313" key="14">
    <source>
        <dbReference type="Ensembl" id="ENSMLEP00000003259.1"/>
    </source>
</evidence>
<evidence type="ECO:0000256" key="8">
    <source>
        <dbReference type="ARBA" id="ARBA00023212"/>
    </source>
</evidence>
<dbReference type="OrthoDB" id="536093at2759"/>
<dbReference type="STRING" id="9568.ENSMLEP00000003259"/>
<evidence type="ECO:0000256" key="12">
    <source>
        <dbReference type="SAM" id="Coils"/>
    </source>
</evidence>
<dbReference type="Gene3D" id="1.20.5.190">
    <property type="match status" value="1"/>
</dbReference>
<comment type="similarity">
    <text evidence="3">Belongs to the DRC10 family.</text>
</comment>
<evidence type="ECO:0000256" key="3">
    <source>
        <dbReference type="ARBA" id="ARBA00009071"/>
    </source>
</evidence>
<comment type="subunit">
    <text evidence="11">Component of the nexin-dynein regulatory complex (N-DRC). Interacts with CFAP52.</text>
</comment>
<evidence type="ECO:0000256" key="9">
    <source>
        <dbReference type="ARBA" id="ARBA00023273"/>
    </source>
</evidence>
<dbReference type="Proteomes" id="UP000233140">
    <property type="component" value="Unassembled WGS sequence"/>
</dbReference>
<evidence type="ECO:0000256" key="2">
    <source>
        <dbReference type="ARBA" id="ARBA00004611"/>
    </source>
</evidence>
<keyword evidence="12" id="KW-0175">Coiled coil</keyword>
<keyword evidence="9" id="KW-0966">Cell projection</keyword>
<dbReference type="RefSeq" id="XP_011853311.1">
    <property type="nucleotide sequence ID" value="XM_011997921.1"/>
</dbReference>
<evidence type="ECO:0000256" key="13">
    <source>
        <dbReference type="SAM" id="MobiDB-lite"/>
    </source>
</evidence>
<evidence type="ECO:0000256" key="11">
    <source>
        <dbReference type="ARBA" id="ARBA00046836"/>
    </source>
</evidence>
<reference evidence="14" key="2">
    <citation type="submission" date="2025-09" db="UniProtKB">
        <authorList>
            <consortium name="Ensembl"/>
        </authorList>
    </citation>
    <scope>IDENTIFICATION</scope>
</reference>
<feature type="coiled-coil region" evidence="12">
    <location>
        <begin position="334"/>
        <end position="382"/>
    </location>
</feature>
<feature type="coiled-coil region" evidence="12">
    <location>
        <begin position="212"/>
        <end position="304"/>
    </location>
</feature>
<name>A0A2K5XIX6_MANLE</name>